<evidence type="ECO:0000313" key="8">
    <source>
        <dbReference type="EMBL" id="KAJ1695396.1"/>
    </source>
</evidence>
<keyword evidence="7" id="KW-0813">Transport</keyword>
<sequence>MPILFFEAFLRLKRQLLLEFFQLDLLDTSCFIKKEFDFLEKNLLLSVGVKRYNPTFKTSLFLFLYPSSPVLFFFSYISMATTTTSPPPILPISTTTSPPTSSPLSLLISRLSSSLRRSLTLARPWPELLDPSSFSPRPDSLPSAIHRLRRNLSYFRLNYSLFLLFTLSLSLLSHPFSLLLLLSLLSAWCFLYLFRPTDSPPLLLLRRQFSSREVALILSSFSFFLLFFTSLGSLIIHSLLVGLAIVCVHGALRVPEDLFLDEQEAAAGSVAGGGAGATGLLSFLSAAAASATANPASHV</sequence>
<accession>A0A9Q0HR27</accession>
<comment type="function">
    <text evidence="1 7">May be involved in both secretory and endocytic intracellular trafficking in the endosomal/prevacuolar compartments.</text>
</comment>
<feature type="transmembrane region" description="Helical" evidence="7">
    <location>
        <begin position="178"/>
        <end position="194"/>
    </location>
</feature>
<dbReference type="GO" id="GO:0005783">
    <property type="term" value="C:endoplasmic reticulum"/>
    <property type="evidence" value="ECO:0007669"/>
    <property type="project" value="UniProtKB-ARBA"/>
</dbReference>
<evidence type="ECO:0000256" key="3">
    <source>
        <dbReference type="ARBA" id="ARBA00006483"/>
    </source>
</evidence>
<keyword evidence="9" id="KW-1185">Reference proteome</keyword>
<name>A0A9Q0HR27_9POAL</name>
<evidence type="ECO:0000256" key="6">
    <source>
        <dbReference type="ARBA" id="ARBA00023136"/>
    </source>
</evidence>
<feature type="transmembrane region" description="Helical" evidence="7">
    <location>
        <begin position="60"/>
        <end position="77"/>
    </location>
</feature>
<dbReference type="Pfam" id="PF03208">
    <property type="entry name" value="PRA1"/>
    <property type="match status" value="1"/>
</dbReference>
<dbReference type="PANTHER" id="PTHR19317:SF0">
    <property type="entry name" value="PRENYLATED RAB ACCEPTOR PROTEIN 1"/>
    <property type="match status" value="1"/>
</dbReference>
<proteinExistence type="inferred from homology"/>
<evidence type="ECO:0000256" key="1">
    <source>
        <dbReference type="ARBA" id="ARBA00002501"/>
    </source>
</evidence>
<comment type="subcellular location">
    <subcellularLocation>
        <location evidence="2 7">Membrane</location>
        <topology evidence="2 7">Multi-pass membrane protein</topology>
    </subcellularLocation>
</comment>
<comment type="similarity">
    <text evidence="3 7">Belongs to the PRA1 family.</text>
</comment>
<organism evidence="8 9">
    <name type="scientific">Rhynchospora breviuscula</name>
    <dbReference type="NCBI Taxonomy" id="2022672"/>
    <lineage>
        <taxon>Eukaryota</taxon>
        <taxon>Viridiplantae</taxon>
        <taxon>Streptophyta</taxon>
        <taxon>Embryophyta</taxon>
        <taxon>Tracheophyta</taxon>
        <taxon>Spermatophyta</taxon>
        <taxon>Magnoliopsida</taxon>
        <taxon>Liliopsida</taxon>
        <taxon>Poales</taxon>
        <taxon>Cyperaceae</taxon>
        <taxon>Cyperoideae</taxon>
        <taxon>Rhynchosporeae</taxon>
        <taxon>Rhynchospora</taxon>
    </lineage>
</organism>
<protein>
    <recommendedName>
        <fullName evidence="7">PRA1 family protein</fullName>
    </recommendedName>
</protein>
<evidence type="ECO:0000256" key="5">
    <source>
        <dbReference type="ARBA" id="ARBA00022989"/>
    </source>
</evidence>
<feature type="transmembrane region" description="Helical" evidence="7">
    <location>
        <begin position="215"/>
        <end position="246"/>
    </location>
</feature>
<keyword evidence="4 7" id="KW-0812">Transmembrane</keyword>
<evidence type="ECO:0000256" key="2">
    <source>
        <dbReference type="ARBA" id="ARBA00004141"/>
    </source>
</evidence>
<dbReference type="GO" id="GO:0016020">
    <property type="term" value="C:membrane"/>
    <property type="evidence" value="ECO:0007669"/>
    <property type="project" value="UniProtKB-SubCell"/>
</dbReference>
<dbReference type="EMBL" id="JAMQYH010000003">
    <property type="protein sequence ID" value="KAJ1695396.1"/>
    <property type="molecule type" value="Genomic_DNA"/>
</dbReference>
<dbReference type="AlphaFoldDB" id="A0A9Q0HR27"/>
<keyword evidence="6 7" id="KW-0472">Membrane</keyword>
<dbReference type="PANTHER" id="PTHR19317">
    <property type="entry name" value="PRENYLATED RAB ACCEPTOR 1-RELATED"/>
    <property type="match status" value="1"/>
</dbReference>
<comment type="caution">
    <text evidence="8">The sequence shown here is derived from an EMBL/GenBank/DDBJ whole genome shotgun (WGS) entry which is preliminary data.</text>
</comment>
<keyword evidence="5 7" id="KW-1133">Transmembrane helix</keyword>
<dbReference type="GO" id="GO:0005794">
    <property type="term" value="C:Golgi apparatus"/>
    <property type="evidence" value="ECO:0007669"/>
    <property type="project" value="TreeGrafter"/>
</dbReference>
<dbReference type="GO" id="GO:0016192">
    <property type="term" value="P:vesicle-mediated transport"/>
    <property type="evidence" value="ECO:0007669"/>
    <property type="project" value="UniProtKB-ARBA"/>
</dbReference>
<evidence type="ECO:0000256" key="4">
    <source>
        <dbReference type="ARBA" id="ARBA00022692"/>
    </source>
</evidence>
<dbReference type="Proteomes" id="UP001151287">
    <property type="component" value="Unassembled WGS sequence"/>
</dbReference>
<evidence type="ECO:0000256" key="7">
    <source>
        <dbReference type="RuleBase" id="RU363107"/>
    </source>
</evidence>
<dbReference type="OrthoDB" id="694967at2759"/>
<dbReference type="InterPro" id="IPR004895">
    <property type="entry name" value="Prenylated_rab_accept_PRA1"/>
</dbReference>
<gene>
    <name evidence="8" type="ORF">LUZ63_012094</name>
</gene>
<evidence type="ECO:0000313" key="9">
    <source>
        <dbReference type="Proteomes" id="UP001151287"/>
    </source>
</evidence>
<reference evidence="8" key="1">
    <citation type="journal article" date="2022" name="Cell">
        <title>Repeat-based holocentromeres influence genome architecture and karyotype evolution.</title>
        <authorList>
            <person name="Hofstatter P.G."/>
            <person name="Thangavel G."/>
            <person name="Lux T."/>
            <person name="Neumann P."/>
            <person name="Vondrak T."/>
            <person name="Novak P."/>
            <person name="Zhang M."/>
            <person name="Costa L."/>
            <person name="Castellani M."/>
            <person name="Scott A."/>
            <person name="Toegelov H."/>
            <person name="Fuchs J."/>
            <person name="Mata-Sucre Y."/>
            <person name="Dias Y."/>
            <person name="Vanzela A.L.L."/>
            <person name="Huettel B."/>
            <person name="Almeida C.C.S."/>
            <person name="Simkova H."/>
            <person name="Souza G."/>
            <person name="Pedrosa-Harand A."/>
            <person name="Macas J."/>
            <person name="Mayer K.F.X."/>
            <person name="Houben A."/>
            <person name="Marques A."/>
        </authorList>
    </citation>
    <scope>NUCLEOTIDE SEQUENCE</scope>
    <source>
        <strain evidence="8">RhyBre1mFocal</strain>
    </source>
</reference>